<evidence type="ECO:0000313" key="3">
    <source>
        <dbReference type="Proteomes" id="UP001458880"/>
    </source>
</evidence>
<feature type="region of interest" description="Disordered" evidence="1">
    <location>
        <begin position="1"/>
        <end position="39"/>
    </location>
</feature>
<proteinExistence type="predicted"/>
<dbReference type="Proteomes" id="UP001458880">
    <property type="component" value="Unassembled WGS sequence"/>
</dbReference>
<keyword evidence="3" id="KW-1185">Reference proteome</keyword>
<protein>
    <submittedName>
        <fullName evidence="2">Uncharacterized protein</fullName>
    </submittedName>
</protein>
<dbReference type="AlphaFoldDB" id="A0AAW1J1J7"/>
<name>A0AAW1J1J7_POPJA</name>
<comment type="caution">
    <text evidence="2">The sequence shown here is derived from an EMBL/GenBank/DDBJ whole genome shotgun (WGS) entry which is preliminary data.</text>
</comment>
<feature type="region of interest" description="Disordered" evidence="1">
    <location>
        <begin position="93"/>
        <end position="114"/>
    </location>
</feature>
<evidence type="ECO:0000313" key="2">
    <source>
        <dbReference type="EMBL" id="KAK9696743.1"/>
    </source>
</evidence>
<evidence type="ECO:0000256" key="1">
    <source>
        <dbReference type="SAM" id="MobiDB-lite"/>
    </source>
</evidence>
<reference evidence="2 3" key="1">
    <citation type="journal article" date="2024" name="BMC Genomics">
        <title>De novo assembly and annotation of Popillia japonica's genome with initial clues to its potential as an invasive pest.</title>
        <authorList>
            <person name="Cucini C."/>
            <person name="Boschi S."/>
            <person name="Funari R."/>
            <person name="Cardaioli E."/>
            <person name="Iannotti N."/>
            <person name="Marturano G."/>
            <person name="Paoli F."/>
            <person name="Bruttini M."/>
            <person name="Carapelli A."/>
            <person name="Frati F."/>
            <person name="Nardi F."/>
        </authorList>
    </citation>
    <scope>NUCLEOTIDE SEQUENCE [LARGE SCALE GENOMIC DNA]</scope>
    <source>
        <strain evidence="2">DMR45628</strain>
    </source>
</reference>
<accession>A0AAW1J1J7</accession>
<dbReference type="EMBL" id="JASPKY010000443">
    <property type="protein sequence ID" value="KAK9696743.1"/>
    <property type="molecule type" value="Genomic_DNA"/>
</dbReference>
<sequence length="114" mass="13576">MDAKMLERRRKNNGHSQCANNPPLKETYKIDKSNKKKKERTAYRIKFEANQKRDAKRTSRWTLRCLSGEERTMATHNVLIIQSAQRRHINGYLPRQNANNHSKYQNPLIKLRSR</sequence>
<feature type="compositionally biased region" description="Polar residues" evidence="1">
    <location>
        <begin position="96"/>
        <end position="105"/>
    </location>
</feature>
<gene>
    <name evidence="2" type="ORF">QE152_g31385</name>
</gene>
<organism evidence="2 3">
    <name type="scientific">Popillia japonica</name>
    <name type="common">Japanese beetle</name>
    <dbReference type="NCBI Taxonomy" id="7064"/>
    <lineage>
        <taxon>Eukaryota</taxon>
        <taxon>Metazoa</taxon>
        <taxon>Ecdysozoa</taxon>
        <taxon>Arthropoda</taxon>
        <taxon>Hexapoda</taxon>
        <taxon>Insecta</taxon>
        <taxon>Pterygota</taxon>
        <taxon>Neoptera</taxon>
        <taxon>Endopterygota</taxon>
        <taxon>Coleoptera</taxon>
        <taxon>Polyphaga</taxon>
        <taxon>Scarabaeiformia</taxon>
        <taxon>Scarabaeidae</taxon>
        <taxon>Rutelinae</taxon>
        <taxon>Popillia</taxon>
    </lineage>
</organism>